<dbReference type="AlphaFoldDB" id="A0A7D6GQH6"/>
<dbReference type="KEGG" id="nay:HYG81_13475"/>
<evidence type="ECO:0000259" key="1">
    <source>
        <dbReference type="Pfam" id="PF11645"/>
    </source>
</evidence>
<dbReference type="EMBL" id="CP059154">
    <property type="protein sequence ID" value="QLK25103.1"/>
    <property type="molecule type" value="Genomic_DNA"/>
</dbReference>
<evidence type="ECO:0000313" key="3">
    <source>
        <dbReference type="Proteomes" id="UP000510869"/>
    </source>
</evidence>
<dbReference type="RefSeq" id="WP_180840294.1">
    <property type="nucleotide sequence ID" value="NZ_CP059154.1"/>
</dbReference>
<dbReference type="Proteomes" id="UP000510869">
    <property type="component" value="Chromosome"/>
</dbReference>
<sequence>MKEAFQGLSEPQKKGDATEGIIKAEFLSRGIPVLVPESDNLPYDLVIDREPDLLRIQCKTASSNDDGKVRFETRSTRVKTQGYERAGYDGKIDYFAVYNPVIGETYLIPIQDAPKTGMEIRYQRTKNGQTARVNWHENYLIDTQLSGP</sequence>
<reference evidence="2 3" key="1">
    <citation type="submission" date="2020-07" db="EMBL/GenBank/DDBJ databases">
        <title>Natrinema (YPL30) sp. nov. and Haloterrigena xxxxxx (YPL8) sp. nov., isolated from a salt mine.</title>
        <authorList>
            <person name="Cui H."/>
        </authorList>
    </citation>
    <scope>NUCLEOTIDE SEQUENCE [LARGE SCALE GENOMIC DNA]</scope>
    <source>
        <strain evidence="2 3">YPL13</strain>
    </source>
</reference>
<protein>
    <recommendedName>
        <fullName evidence="1">PD(D/E)XK endonuclease domain-containing protein</fullName>
    </recommendedName>
</protein>
<dbReference type="OrthoDB" id="350649at2157"/>
<evidence type="ECO:0000313" key="2">
    <source>
        <dbReference type="EMBL" id="QLK25103.1"/>
    </source>
</evidence>
<dbReference type="Gene3D" id="3.40.1350.10">
    <property type="match status" value="1"/>
</dbReference>
<organism evidence="2 3">
    <name type="scientific">Natrinema zhouii</name>
    <dbReference type="NCBI Taxonomy" id="1710539"/>
    <lineage>
        <taxon>Archaea</taxon>
        <taxon>Methanobacteriati</taxon>
        <taxon>Methanobacteriota</taxon>
        <taxon>Stenosarchaea group</taxon>
        <taxon>Halobacteria</taxon>
        <taxon>Halobacteriales</taxon>
        <taxon>Natrialbaceae</taxon>
        <taxon>Natrinema</taxon>
    </lineage>
</organism>
<dbReference type="Pfam" id="PF11645">
    <property type="entry name" value="PDDEXK_5"/>
    <property type="match status" value="1"/>
</dbReference>
<dbReference type="GO" id="GO:0003676">
    <property type="term" value="F:nucleic acid binding"/>
    <property type="evidence" value="ECO:0007669"/>
    <property type="project" value="InterPro"/>
</dbReference>
<name>A0A7D6GQH6_9EURY</name>
<feature type="domain" description="PD(D/E)XK endonuclease" evidence="1">
    <location>
        <begin position="11"/>
        <end position="140"/>
    </location>
</feature>
<dbReference type="GeneID" id="56144234"/>
<gene>
    <name evidence="2" type="ORF">HYG81_13475</name>
</gene>
<proteinExistence type="predicted"/>
<keyword evidence="3" id="KW-1185">Reference proteome</keyword>
<dbReference type="InterPro" id="IPR021671">
    <property type="entry name" value="PD(D/E)XK_Endonuc"/>
</dbReference>
<accession>A0A7D6GQH6</accession>
<dbReference type="InterPro" id="IPR011856">
    <property type="entry name" value="tRNA_endonuc-like_dom_sf"/>
</dbReference>